<keyword evidence="5" id="KW-0479">Metal-binding</keyword>
<comment type="similarity">
    <text evidence="2">Belongs to the peptidase M28 family.</text>
</comment>
<evidence type="ECO:0000256" key="1">
    <source>
        <dbReference type="ARBA" id="ARBA00004613"/>
    </source>
</evidence>
<sequence>MRSYFLCIISAIVVVAVAAAATDSQPFIFNGEGCENNHLFQTKFRPQILQLTNDVQRIIDHVMSVNESGRTYRQLAEFVDRFGSRLTGTKNLEDSIDYMMDLLRQEGHDN</sequence>
<dbReference type="Proteomes" id="UP000194236">
    <property type="component" value="Unassembled WGS sequence"/>
</dbReference>
<dbReference type="EMBL" id="MUJZ01027945">
    <property type="protein sequence ID" value="OTF78436.1"/>
    <property type="molecule type" value="Genomic_DNA"/>
</dbReference>
<gene>
    <name evidence="13" type="ORF">BLA29_011868</name>
</gene>
<dbReference type="GO" id="GO:0043171">
    <property type="term" value="P:peptide catabolic process"/>
    <property type="evidence" value="ECO:0007669"/>
    <property type="project" value="TreeGrafter"/>
</dbReference>
<feature type="non-terminal residue" evidence="13">
    <location>
        <position position="110"/>
    </location>
</feature>
<evidence type="ECO:0000256" key="2">
    <source>
        <dbReference type="ARBA" id="ARBA00010918"/>
    </source>
</evidence>
<evidence type="ECO:0000256" key="6">
    <source>
        <dbReference type="ARBA" id="ARBA00022729"/>
    </source>
</evidence>
<reference evidence="13 14" key="1">
    <citation type="submission" date="2017-03" db="EMBL/GenBank/DDBJ databases">
        <title>Genome Survey of Euroglyphus maynei.</title>
        <authorList>
            <person name="Arlian L.G."/>
            <person name="Morgan M.S."/>
            <person name="Rider S.D."/>
        </authorList>
    </citation>
    <scope>NUCLEOTIDE SEQUENCE [LARGE SCALE GENOMIC DNA]</scope>
    <source>
        <strain evidence="13">Arlian Lab</strain>
        <tissue evidence="13">Whole body</tissue>
    </source>
</reference>
<comment type="caution">
    <text evidence="13">The sequence shown here is derived from an EMBL/GenBank/DDBJ whole genome shotgun (WGS) entry which is preliminary data.</text>
</comment>
<proteinExistence type="inferred from homology"/>
<evidence type="ECO:0000256" key="9">
    <source>
        <dbReference type="ARBA" id="ARBA00023049"/>
    </source>
</evidence>
<organism evidence="13 14">
    <name type="scientific">Euroglyphus maynei</name>
    <name type="common">Mayne's house dust mite</name>
    <dbReference type="NCBI Taxonomy" id="6958"/>
    <lineage>
        <taxon>Eukaryota</taxon>
        <taxon>Metazoa</taxon>
        <taxon>Ecdysozoa</taxon>
        <taxon>Arthropoda</taxon>
        <taxon>Chelicerata</taxon>
        <taxon>Arachnida</taxon>
        <taxon>Acari</taxon>
        <taxon>Acariformes</taxon>
        <taxon>Sarcoptiformes</taxon>
        <taxon>Astigmata</taxon>
        <taxon>Psoroptidia</taxon>
        <taxon>Analgoidea</taxon>
        <taxon>Pyroglyphidae</taxon>
        <taxon>Pyroglyphinae</taxon>
        <taxon>Euroglyphus</taxon>
    </lineage>
</organism>
<evidence type="ECO:0000256" key="12">
    <source>
        <dbReference type="SAM" id="SignalP"/>
    </source>
</evidence>
<evidence type="ECO:0000313" key="13">
    <source>
        <dbReference type="EMBL" id="OTF78436.1"/>
    </source>
</evidence>
<accession>A0A1Y3BFR9</accession>
<name>A0A1Y3BFR9_EURMA</name>
<evidence type="ECO:0000256" key="4">
    <source>
        <dbReference type="ARBA" id="ARBA00022670"/>
    </source>
</evidence>
<evidence type="ECO:0000256" key="5">
    <source>
        <dbReference type="ARBA" id="ARBA00022723"/>
    </source>
</evidence>
<evidence type="ECO:0000256" key="3">
    <source>
        <dbReference type="ARBA" id="ARBA00022525"/>
    </source>
</evidence>
<feature type="signal peptide" evidence="12">
    <location>
        <begin position="1"/>
        <end position="24"/>
    </location>
</feature>
<keyword evidence="14" id="KW-1185">Reference proteome</keyword>
<dbReference type="AlphaFoldDB" id="A0A1Y3BFR9"/>
<keyword evidence="8" id="KW-0862">Zinc</keyword>
<dbReference type="Gene3D" id="3.40.630.10">
    <property type="entry name" value="Zn peptidases"/>
    <property type="match status" value="1"/>
</dbReference>
<dbReference type="GO" id="GO:0006508">
    <property type="term" value="P:proteolysis"/>
    <property type="evidence" value="ECO:0007669"/>
    <property type="project" value="UniProtKB-KW"/>
</dbReference>
<dbReference type="OrthoDB" id="10013407at2759"/>
<evidence type="ECO:0000256" key="11">
    <source>
        <dbReference type="ARBA" id="ARBA00023180"/>
    </source>
</evidence>
<keyword evidence="4" id="KW-0645">Protease</keyword>
<keyword evidence="3" id="KW-0964">Secreted</keyword>
<evidence type="ECO:0000256" key="7">
    <source>
        <dbReference type="ARBA" id="ARBA00022801"/>
    </source>
</evidence>
<feature type="chain" id="PRO_5012915055" evidence="12">
    <location>
        <begin position="25"/>
        <end position="110"/>
    </location>
</feature>
<comment type="subcellular location">
    <subcellularLocation>
        <location evidence="1">Secreted</location>
    </subcellularLocation>
</comment>
<evidence type="ECO:0000256" key="10">
    <source>
        <dbReference type="ARBA" id="ARBA00023145"/>
    </source>
</evidence>
<protein>
    <submittedName>
        <fullName evidence="13">Uncharacterized protein</fullName>
    </submittedName>
</protein>
<keyword evidence="11" id="KW-0325">Glycoprotein</keyword>
<dbReference type="InterPro" id="IPR039866">
    <property type="entry name" value="CPQ"/>
</dbReference>
<evidence type="ECO:0000256" key="8">
    <source>
        <dbReference type="ARBA" id="ARBA00022833"/>
    </source>
</evidence>
<dbReference type="GO" id="GO:0005615">
    <property type="term" value="C:extracellular space"/>
    <property type="evidence" value="ECO:0007669"/>
    <property type="project" value="TreeGrafter"/>
</dbReference>
<keyword evidence="6 12" id="KW-0732">Signal</keyword>
<keyword evidence="9" id="KW-0482">Metalloprotease</keyword>
<dbReference type="GO" id="GO:0070573">
    <property type="term" value="F:metallodipeptidase activity"/>
    <property type="evidence" value="ECO:0007669"/>
    <property type="project" value="InterPro"/>
</dbReference>
<keyword evidence="10" id="KW-0865">Zymogen</keyword>
<keyword evidence="7" id="KW-0378">Hydrolase</keyword>
<evidence type="ECO:0000313" key="14">
    <source>
        <dbReference type="Proteomes" id="UP000194236"/>
    </source>
</evidence>
<dbReference type="PANTHER" id="PTHR12053">
    <property type="entry name" value="PROTEASE FAMILY M28 PLASMA GLUTAMATE CARBOXYPEPTIDASE-RELATED"/>
    <property type="match status" value="1"/>
</dbReference>
<dbReference type="GO" id="GO:0046872">
    <property type="term" value="F:metal ion binding"/>
    <property type="evidence" value="ECO:0007669"/>
    <property type="project" value="UniProtKB-KW"/>
</dbReference>
<dbReference type="PANTHER" id="PTHR12053:SF3">
    <property type="entry name" value="CARBOXYPEPTIDASE Q"/>
    <property type="match status" value="1"/>
</dbReference>